<dbReference type="AlphaFoldDB" id="A0A382KSP3"/>
<evidence type="ECO:0000259" key="1">
    <source>
        <dbReference type="Pfam" id="PF07971"/>
    </source>
</evidence>
<dbReference type="GO" id="GO:0005975">
    <property type="term" value="P:carbohydrate metabolic process"/>
    <property type="evidence" value="ECO:0007669"/>
    <property type="project" value="InterPro"/>
</dbReference>
<sequence length="413" mass="46369">PAEVNATFTEANSWQYTFFVPQNISGMMEMMGGEIEFSRNLETLFSVSSAITGRDQPDITGLIGQYAHGNEPSHNFAYLYNFAGQPWKTQELVRHIMDNLYTQTRDGLCGNDDCGQMSSWYVFSALGFYPVTPGRDYYTIGTPLFEKAEIQLENGNTFTILAPGTSTGNRYIQSVKLNGRIHQQSFIRHREIMDGGVLEFRMSSTPNKEWGKDVSQRPKSTIEIKSVATPVFTSISRAFLDSMNISMSTLTPGAEIRYTTDGSSPDKAVQLFTKSVVLDESTILSAVAFKNGYSPSHMEQVQYFKLPYEINITYHESYSHLYTAGGKRGLFDTVRGLPTAWGSWQGFSGNDFFATIDLGRIREIQSVATTFLQNARSWIWLPRTVTFEGSADGTEYFPISTLNHDVALEEYEP</sequence>
<dbReference type="NCBIfam" id="TIGR01180">
    <property type="entry name" value="aman2_put"/>
    <property type="match status" value="1"/>
</dbReference>
<feature type="non-terminal residue" evidence="3">
    <location>
        <position position="1"/>
    </location>
</feature>
<dbReference type="EMBL" id="UINC01082588">
    <property type="protein sequence ID" value="SVC27490.1"/>
    <property type="molecule type" value="Genomic_DNA"/>
</dbReference>
<dbReference type="InterPro" id="IPR005887">
    <property type="entry name" value="GH92_a_mannosidase_put"/>
</dbReference>
<dbReference type="InterPro" id="IPR050883">
    <property type="entry name" value="PNGase"/>
</dbReference>
<dbReference type="PANTHER" id="PTHR12143:SF43">
    <property type="entry name" value="PUTATIVE-RELATED"/>
    <property type="match status" value="1"/>
</dbReference>
<gene>
    <name evidence="3" type="ORF">METZ01_LOCUS280344</name>
</gene>
<feature type="non-terminal residue" evidence="3">
    <location>
        <position position="413"/>
    </location>
</feature>
<dbReference type="SUPFAM" id="SSF48208">
    <property type="entry name" value="Six-hairpin glycosidases"/>
    <property type="match status" value="1"/>
</dbReference>
<dbReference type="GO" id="GO:0006516">
    <property type="term" value="P:glycoprotein catabolic process"/>
    <property type="evidence" value="ECO:0007669"/>
    <property type="project" value="TreeGrafter"/>
</dbReference>
<dbReference type="PANTHER" id="PTHR12143">
    <property type="entry name" value="PEPTIDE N-GLYCANASE PNGASE -RELATED"/>
    <property type="match status" value="1"/>
</dbReference>
<feature type="domain" description="Glycosyl hydrolase family 92" evidence="1">
    <location>
        <begin position="6"/>
        <end position="203"/>
    </location>
</feature>
<protein>
    <submittedName>
        <fullName evidence="3">Uncharacterized protein</fullName>
    </submittedName>
</protein>
<dbReference type="GO" id="GO:0005829">
    <property type="term" value="C:cytosol"/>
    <property type="evidence" value="ECO:0007669"/>
    <property type="project" value="TreeGrafter"/>
</dbReference>
<dbReference type="InterPro" id="IPR008979">
    <property type="entry name" value="Galactose-bd-like_sf"/>
</dbReference>
<dbReference type="SUPFAM" id="SSF49785">
    <property type="entry name" value="Galactose-binding domain-like"/>
    <property type="match status" value="1"/>
</dbReference>
<name>A0A382KSP3_9ZZZZ</name>
<dbReference type="GO" id="GO:0000224">
    <property type="term" value="F:peptide-N4-(N-acetyl-beta-glucosaminyl)asparagine amidase activity"/>
    <property type="evidence" value="ECO:0007669"/>
    <property type="project" value="TreeGrafter"/>
</dbReference>
<proteinExistence type="predicted"/>
<dbReference type="Pfam" id="PF07971">
    <property type="entry name" value="Glyco_hydro_92"/>
    <property type="match status" value="1"/>
</dbReference>
<dbReference type="Pfam" id="PF13290">
    <property type="entry name" value="CHB_HEX_C_1"/>
    <property type="match status" value="1"/>
</dbReference>
<accession>A0A382KSP3</accession>
<reference evidence="3" key="1">
    <citation type="submission" date="2018-05" db="EMBL/GenBank/DDBJ databases">
        <authorList>
            <person name="Lanie J.A."/>
            <person name="Ng W.-L."/>
            <person name="Kazmierczak K.M."/>
            <person name="Andrzejewski T.M."/>
            <person name="Davidsen T.M."/>
            <person name="Wayne K.J."/>
            <person name="Tettelin H."/>
            <person name="Glass J.I."/>
            <person name="Rusch D."/>
            <person name="Podicherti R."/>
            <person name="Tsui H.-C.T."/>
            <person name="Winkler M.E."/>
        </authorList>
    </citation>
    <scope>NUCLEOTIDE SEQUENCE</scope>
</reference>
<evidence type="ECO:0000259" key="2">
    <source>
        <dbReference type="Pfam" id="PF13290"/>
    </source>
</evidence>
<dbReference type="InterPro" id="IPR059177">
    <property type="entry name" value="GH29D-like_dom"/>
</dbReference>
<feature type="domain" description="GH29D-like beta-sandwich" evidence="2">
    <location>
        <begin position="242"/>
        <end position="297"/>
    </location>
</feature>
<organism evidence="3">
    <name type="scientific">marine metagenome</name>
    <dbReference type="NCBI Taxonomy" id="408172"/>
    <lineage>
        <taxon>unclassified sequences</taxon>
        <taxon>metagenomes</taxon>
        <taxon>ecological metagenomes</taxon>
    </lineage>
</organism>
<evidence type="ECO:0000313" key="3">
    <source>
        <dbReference type="EMBL" id="SVC27490.1"/>
    </source>
</evidence>
<dbReference type="InterPro" id="IPR012939">
    <property type="entry name" value="Glyco_hydro_92"/>
</dbReference>
<dbReference type="Gene3D" id="3.30.2080.10">
    <property type="entry name" value="GH92 mannosidase domain"/>
    <property type="match status" value="1"/>
</dbReference>
<dbReference type="InterPro" id="IPR008928">
    <property type="entry name" value="6-hairpin_glycosidase_sf"/>
</dbReference>
<dbReference type="FunFam" id="3.30.2080.10:FF:000001">
    <property type="entry name" value="Alpha-1,2-mannosidase subfamily"/>
    <property type="match status" value="1"/>
</dbReference>